<keyword evidence="2" id="KW-0863">Zinc-finger</keyword>
<keyword evidence="1" id="KW-0507">mRNA processing</keyword>
<sequence>MKLDCTTRNSSPFINCFTDLRQPSTSTPKFRSSPSAGDACRPPEHLLDLFGAQCFYCGDVGHWRFDCPRRRRSSTGSRPATPHNVCPKTPDFLPPTPSAVETLRAFGGRVSQVSFVKENSSKNVLADSGVSTDLSGAPNFVTSKMTIRPFDIFLADYETTIKLSQIVKLKITVAEGWLFIPNVPFSDKISGTILLLGQLV</sequence>
<reference evidence="5" key="1">
    <citation type="submission" date="2021-03" db="EMBL/GenBank/DDBJ databases">
        <title>Draft genome sequence of rust myrtle Austropuccinia psidii MF-1, a brazilian biotype.</title>
        <authorList>
            <person name="Quecine M.C."/>
            <person name="Pachon D.M.R."/>
            <person name="Bonatelli M.L."/>
            <person name="Correr F.H."/>
            <person name="Franceschini L.M."/>
            <person name="Leite T.F."/>
            <person name="Margarido G.R.A."/>
            <person name="Almeida C.A."/>
            <person name="Ferrarezi J.A."/>
            <person name="Labate C.A."/>
        </authorList>
    </citation>
    <scope>NUCLEOTIDE SEQUENCE</scope>
    <source>
        <strain evidence="5">MF-1</strain>
    </source>
</reference>
<proteinExistence type="predicted"/>
<dbReference type="InterPro" id="IPR001878">
    <property type="entry name" value="Znf_CCHC"/>
</dbReference>
<evidence type="ECO:0000256" key="1">
    <source>
        <dbReference type="ARBA" id="ARBA00022664"/>
    </source>
</evidence>
<gene>
    <name evidence="5" type="ORF">O181_003297</name>
</gene>
<dbReference type="Proteomes" id="UP000765509">
    <property type="component" value="Unassembled WGS sequence"/>
</dbReference>
<feature type="domain" description="CCHC-type" evidence="4">
    <location>
        <begin position="54"/>
        <end position="69"/>
    </location>
</feature>
<dbReference type="GO" id="GO:0003676">
    <property type="term" value="F:nucleic acid binding"/>
    <property type="evidence" value="ECO:0007669"/>
    <property type="project" value="InterPro"/>
</dbReference>
<dbReference type="PROSITE" id="PS50158">
    <property type="entry name" value="ZF_CCHC"/>
    <property type="match status" value="1"/>
</dbReference>
<dbReference type="Gene3D" id="4.10.60.10">
    <property type="entry name" value="Zinc finger, CCHC-type"/>
    <property type="match status" value="1"/>
</dbReference>
<dbReference type="SUPFAM" id="SSF57756">
    <property type="entry name" value="Retrovirus zinc finger-like domains"/>
    <property type="match status" value="1"/>
</dbReference>
<comment type="caution">
    <text evidence="5">The sequence shown here is derived from an EMBL/GenBank/DDBJ whole genome shotgun (WGS) entry which is preliminary data.</text>
</comment>
<protein>
    <recommendedName>
        <fullName evidence="4">CCHC-type domain-containing protein</fullName>
    </recommendedName>
</protein>
<dbReference type="Pfam" id="PF00098">
    <property type="entry name" value="zf-CCHC"/>
    <property type="match status" value="1"/>
</dbReference>
<evidence type="ECO:0000313" key="6">
    <source>
        <dbReference type="Proteomes" id="UP000765509"/>
    </source>
</evidence>
<keyword evidence="2" id="KW-0479">Metal-binding</keyword>
<feature type="region of interest" description="Disordered" evidence="3">
    <location>
        <begin position="70"/>
        <end position="91"/>
    </location>
</feature>
<accession>A0A9Q3BE48</accession>
<dbReference type="EMBL" id="AVOT02000592">
    <property type="protein sequence ID" value="MBW0463582.1"/>
    <property type="molecule type" value="Genomic_DNA"/>
</dbReference>
<evidence type="ECO:0000256" key="3">
    <source>
        <dbReference type="SAM" id="MobiDB-lite"/>
    </source>
</evidence>
<evidence type="ECO:0000256" key="2">
    <source>
        <dbReference type="PROSITE-ProRule" id="PRU00047"/>
    </source>
</evidence>
<keyword evidence="2" id="KW-0862">Zinc</keyword>
<name>A0A9Q3BE48_9BASI</name>
<organism evidence="5 6">
    <name type="scientific">Austropuccinia psidii MF-1</name>
    <dbReference type="NCBI Taxonomy" id="1389203"/>
    <lineage>
        <taxon>Eukaryota</taxon>
        <taxon>Fungi</taxon>
        <taxon>Dikarya</taxon>
        <taxon>Basidiomycota</taxon>
        <taxon>Pucciniomycotina</taxon>
        <taxon>Pucciniomycetes</taxon>
        <taxon>Pucciniales</taxon>
        <taxon>Sphaerophragmiaceae</taxon>
        <taxon>Austropuccinia</taxon>
    </lineage>
</organism>
<dbReference type="GO" id="GO:0006397">
    <property type="term" value="P:mRNA processing"/>
    <property type="evidence" value="ECO:0007669"/>
    <property type="project" value="UniProtKB-KW"/>
</dbReference>
<dbReference type="GO" id="GO:0008270">
    <property type="term" value="F:zinc ion binding"/>
    <property type="evidence" value="ECO:0007669"/>
    <property type="project" value="UniProtKB-KW"/>
</dbReference>
<evidence type="ECO:0000259" key="4">
    <source>
        <dbReference type="PROSITE" id="PS50158"/>
    </source>
</evidence>
<dbReference type="InterPro" id="IPR036875">
    <property type="entry name" value="Znf_CCHC_sf"/>
</dbReference>
<keyword evidence="6" id="KW-1185">Reference proteome</keyword>
<dbReference type="AlphaFoldDB" id="A0A9Q3BE48"/>
<evidence type="ECO:0000313" key="5">
    <source>
        <dbReference type="EMBL" id="MBW0463582.1"/>
    </source>
</evidence>
<dbReference type="SMART" id="SM00343">
    <property type="entry name" value="ZnF_C2HC"/>
    <property type="match status" value="1"/>
</dbReference>